<keyword evidence="1" id="KW-0472">Membrane</keyword>
<dbReference type="Proteomes" id="UP000507470">
    <property type="component" value="Unassembled WGS sequence"/>
</dbReference>
<feature type="domain" description="Fibrinogen C-terminal" evidence="2">
    <location>
        <begin position="39"/>
        <end position="71"/>
    </location>
</feature>
<name>A0A6J8D9T5_MYTCO</name>
<accession>A0A6J8D9T5</accession>
<dbReference type="InterPro" id="IPR002181">
    <property type="entry name" value="Fibrinogen_a/b/g_C_dom"/>
</dbReference>
<protein>
    <recommendedName>
        <fullName evidence="2">Fibrinogen C-terminal domain-containing protein</fullName>
    </recommendedName>
</protein>
<evidence type="ECO:0000313" key="4">
    <source>
        <dbReference type="Proteomes" id="UP000507470"/>
    </source>
</evidence>
<dbReference type="Pfam" id="PF00147">
    <property type="entry name" value="Fibrinogen_C"/>
    <property type="match status" value="1"/>
</dbReference>
<evidence type="ECO:0000259" key="2">
    <source>
        <dbReference type="Pfam" id="PF00147"/>
    </source>
</evidence>
<dbReference type="InterPro" id="IPR014716">
    <property type="entry name" value="Fibrinogen_a/b/g_C_1"/>
</dbReference>
<feature type="transmembrane region" description="Helical" evidence="1">
    <location>
        <begin position="192"/>
        <end position="219"/>
    </location>
</feature>
<keyword evidence="1" id="KW-1133">Transmembrane helix</keyword>
<reference evidence="3 4" key="1">
    <citation type="submission" date="2020-06" db="EMBL/GenBank/DDBJ databases">
        <authorList>
            <person name="Li R."/>
            <person name="Bekaert M."/>
        </authorList>
    </citation>
    <scope>NUCLEOTIDE SEQUENCE [LARGE SCALE GENOMIC DNA]</scope>
    <source>
        <strain evidence="4">wild</strain>
    </source>
</reference>
<dbReference type="InterPro" id="IPR036056">
    <property type="entry name" value="Fibrinogen-like_C"/>
</dbReference>
<evidence type="ECO:0000256" key="1">
    <source>
        <dbReference type="SAM" id="Phobius"/>
    </source>
</evidence>
<sequence>MKVHGLRKFHERCTCRDLFVTLLIWRDFFGMSVYIENIQVFQRRQDRKVDFYRGWTEYVKGFGDVKTEFWIECCYGYILSTDRSRCEDCPAGLYGNSCLYKCPYGQYGVRCNSKCPKTCSGKLTCDRVEGCQLKNIFRKANVTTTERKERSTQYSTESQTTKRPSTAIAEGTLDINTEVLYRSQKREEKTRVVYVIYSSCGSLAFACILLFIVGMVFVFKRMGSSKIVPFYNADQIIYDEIPEDLIPSDVTVKRPVVSPLKFGYYNDNTDVLLSKQHSGNLEDSEPPPYYNDQKEYDYAYQKNNDYYLNPYNTLQTTGYSDHLYHDLKG</sequence>
<dbReference type="SUPFAM" id="SSF56496">
    <property type="entry name" value="Fibrinogen C-terminal domain-like"/>
    <property type="match status" value="1"/>
</dbReference>
<proteinExistence type="predicted"/>
<evidence type="ECO:0000313" key="3">
    <source>
        <dbReference type="EMBL" id="CAC5403894.1"/>
    </source>
</evidence>
<dbReference type="AlphaFoldDB" id="A0A6J8D9T5"/>
<keyword evidence="1" id="KW-0812">Transmembrane</keyword>
<dbReference type="EMBL" id="CACVKT020006877">
    <property type="protein sequence ID" value="CAC5403894.1"/>
    <property type="molecule type" value="Genomic_DNA"/>
</dbReference>
<dbReference type="Gene3D" id="3.90.215.10">
    <property type="entry name" value="Gamma Fibrinogen, chain A, domain 1"/>
    <property type="match status" value="1"/>
</dbReference>
<dbReference type="OrthoDB" id="6060805at2759"/>
<organism evidence="3 4">
    <name type="scientific">Mytilus coruscus</name>
    <name type="common">Sea mussel</name>
    <dbReference type="NCBI Taxonomy" id="42192"/>
    <lineage>
        <taxon>Eukaryota</taxon>
        <taxon>Metazoa</taxon>
        <taxon>Spiralia</taxon>
        <taxon>Lophotrochozoa</taxon>
        <taxon>Mollusca</taxon>
        <taxon>Bivalvia</taxon>
        <taxon>Autobranchia</taxon>
        <taxon>Pteriomorphia</taxon>
        <taxon>Mytilida</taxon>
        <taxon>Mytiloidea</taxon>
        <taxon>Mytilidae</taxon>
        <taxon>Mytilinae</taxon>
        <taxon>Mytilus</taxon>
    </lineage>
</organism>
<keyword evidence="4" id="KW-1185">Reference proteome</keyword>
<gene>
    <name evidence="3" type="ORF">MCOR_37745</name>
</gene>